<organism evidence="1 2">
    <name type="scientific">Electrophorus voltai</name>
    <dbReference type="NCBI Taxonomy" id="2609070"/>
    <lineage>
        <taxon>Eukaryota</taxon>
        <taxon>Metazoa</taxon>
        <taxon>Chordata</taxon>
        <taxon>Craniata</taxon>
        <taxon>Vertebrata</taxon>
        <taxon>Euteleostomi</taxon>
        <taxon>Actinopterygii</taxon>
        <taxon>Neopterygii</taxon>
        <taxon>Teleostei</taxon>
        <taxon>Ostariophysi</taxon>
        <taxon>Gymnotiformes</taxon>
        <taxon>Gymnotoidei</taxon>
        <taxon>Gymnotidae</taxon>
        <taxon>Electrophorus</taxon>
    </lineage>
</organism>
<sequence length="86" mass="9567">MADGAEECVYNDMKDSDDIHWEISRPKHSELEQVHGRSVSWLIERGVCGVCERAKHTEPGATYASGAVEEDVNQVNQVKALEPSCH</sequence>
<protein>
    <submittedName>
        <fullName evidence="1">Uncharacterized protein</fullName>
    </submittedName>
</protein>
<dbReference type="AlphaFoldDB" id="A0AAD9DL74"/>
<keyword evidence="2" id="KW-1185">Reference proteome</keyword>
<proteinExistence type="predicted"/>
<dbReference type="EMBL" id="JAROKS010000026">
    <property type="protein sequence ID" value="KAK1784863.1"/>
    <property type="molecule type" value="Genomic_DNA"/>
</dbReference>
<accession>A0AAD9DL74</accession>
<name>A0AAD9DL74_9TELE</name>
<reference evidence="1" key="1">
    <citation type="submission" date="2023-03" db="EMBL/GenBank/DDBJ databases">
        <title>Electrophorus voltai genome.</title>
        <authorList>
            <person name="Bian C."/>
        </authorList>
    </citation>
    <scope>NUCLEOTIDE SEQUENCE</scope>
    <source>
        <strain evidence="1">CB-2022</strain>
        <tissue evidence="1">Muscle</tissue>
    </source>
</reference>
<comment type="caution">
    <text evidence="1">The sequence shown here is derived from an EMBL/GenBank/DDBJ whole genome shotgun (WGS) entry which is preliminary data.</text>
</comment>
<evidence type="ECO:0000313" key="1">
    <source>
        <dbReference type="EMBL" id="KAK1784863.1"/>
    </source>
</evidence>
<dbReference type="Proteomes" id="UP001239994">
    <property type="component" value="Unassembled WGS sequence"/>
</dbReference>
<gene>
    <name evidence="1" type="ORF">P4O66_018301</name>
</gene>
<evidence type="ECO:0000313" key="2">
    <source>
        <dbReference type="Proteomes" id="UP001239994"/>
    </source>
</evidence>